<dbReference type="AlphaFoldDB" id="A0A4Y8WBT5"/>
<dbReference type="Pfam" id="PF14052">
    <property type="entry name" value="Caps_assemb_Wzi"/>
    <property type="match status" value="1"/>
</dbReference>
<gene>
    <name evidence="1" type="ORF">ELS82_17165</name>
</gene>
<protein>
    <recommendedName>
        <fullName evidence="3">Capsule assembly Wzi family protein</fullName>
    </recommendedName>
</protein>
<dbReference type="InterPro" id="IPR026950">
    <property type="entry name" value="Caps_assemb_Wzi"/>
</dbReference>
<organism evidence="1 2">
    <name type="scientific">Vibrio ouci</name>
    <dbReference type="NCBI Taxonomy" id="2499078"/>
    <lineage>
        <taxon>Bacteria</taxon>
        <taxon>Pseudomonadati</taxon>
        <taxon>Pseudomonadota</taxon>
        <taxon>Gammaproteobacteria</taxon>
        <taxon>Vibrionales</taxon>
        <taxon>Vibrionaceae</taxon>
        <taxon>Vibrio</taxon>
    </lineage>
</organism>
<evidence type="ECO:0000313" key="1">
    <source>
        <dbReference type="EMBL" id="TFH90400.1"/>
    </source>
</evidence>
<reference evidence="1 2" key="1">
    <citation type="submission" date="2019-01" db="EMBL/GenBank/DDBJ databases">
        <title>Vibrio BEI176 sp. nov, a marine bacterium isolated from China: eastern marignal seas.</title>
        <authorList>
            <person name="Li B."/>
        </authorList>
    </citation>
    <scope>NUCLEOTIDE SEQUENCE [LARGE SCALE GENOMIC DNA]</scope>
    <source>
        <strain evidence="1 2">BEI176</strain>
    </source>
</reference>
<sequence length="430" mass="48605">MLVDFVMSLKFFKKFLDFYKIASVFLLYVNSSDASPWLEASDPFLRSSIVALTDGGVLNGPSNIYPLRWSLINEVSLKSVTVLNTELAQFRYAMQSARLSRGNRRASFSAGSSNTENKWFGNVERDKWSLSASYEHISNSYAFRLNTAYDENDGNPELDWNGSYLALNAGNVLLDVGMTVKWWGPGWHHNLSLVSQGDDLDVNISVMGDNSWLGVWNVNAMVSKLYEQDYEYRTSFRMVSRFASWLEVGLTQHLWHGEKSASPVKGATQTVGDLRISFSDILDTQQAIYGEVASSQVSEAALNGAYVLGWTAHKSLWHNSIRVVVEYQGMNEKERQAINTQGIGNYLASSYELVNSWSFGTYFQFYNDHKVSVITSETTALDSFEKKRQVYQLSYGLPVLAGMLTLTTDYASTHAEDGTWNVWSQYEFRF</sequence>
<dbReference type="Gene3D" id="2.40.160.130">
    <property type="entry name" value="Capsule assembly protein Wzi"/>
    <property type="match status" value="1"/>
</dbReference>
<dbReference type="OrthoDB" id="101884at2"/>
<dbReference type="InterPro" id="IPR038636">
    <property type="entry name" value="Wzi_sf"/>
</dbReference>
<name>A0A4Y8WBT5_9VIBR</name>
<evidence type="ECO:0000313" key="2">
    <source>
        <dbReference type="Proteomes" id="UP000297753"/>
    </source>
</evidence>
<comment type="caution">
    <text evidence="1">The sequence shown here is derived from an EMBL/GenBank/DDBJ whole genome shotgun (WGS) entry which is preliminary data.</text>
</comment>
<accession>A0A4Y8WBT5</accession>
<proteinExistence type="predicted"/>
<keyword evidence="2" id="KW-1185">Reference proteome</keyword>
<dbReference type="Proteomes" id="UP000297753">
    <property type="component" value="Unassembled WGS sequence"/>
</dbReference>
<evidence type="ECO:0008006" key="3">
    <source>
        <dbReference type="Google" id="ProtNLM"/>
    </source>
</evidence>
<dbReference type="EMBL" id="SATR01000029">
    <property type="protein sequence ID" value="TFH90400.1"/>
    <property type="molecule type" value="Genomic_DNA"/>
</dbReference>
<dbReference type="RefSeq" id="WP_134836562.1">
    <property type="nucleotide sequence ID" value="NZ_SATR01000029.1"/>
</dbReference>